<dbReference type="AlphaFoldDB" id="A0A420HCQ5"/>
<evidence type="ECO:0000313" key="2">
    <source>
        <dbReference type="Proteomes" id="UP000283383"/>
    </source>
</evidence>
<gene>
    <name evidence="1" type="ORF">GcM3_203034</name>
</gene>
<accession>A0A420HCQ5</accession>
<evidence type="ECO:0000313" key="1">
    <source>
        <dbReference type="EMBL" id="RKF55221.1"/>
    </source>
</evidence>
<dbReference type="Proteomes" id="UP000283383">
    <property type="component" value="Unassembled WGS sequence"/>
</dbReference>
<protein>
    <submittedName>
        <fullName evidence="1">Uncharacterized protein</fullName>
    </submittedName>
</protein>
<sequence>MRHIIFGLTLRYGKAPESHYRNWTAGFSQSDTILSTISKALDQAIRSFKDTAQEHLAQQVAERIADTIQSFADNQPSSKPHKSQKAGLEKSLHAPSYAAIAKTLPTAGQTTRLVGPQR</sequence>
<feature type="non-terminal residue" evidence="1">
    <location>
        <position position="118"/>
    </location>
</feature>
<dbReference type="EMBL" id="MCBQ01020357">
    <property type="protein sequence ID" value="RKF55221.1"/>
    <property type="molecule type" value="Genomic_DNA"/>
</dbReference>
<proteinExistence type="predicted"/>
<reference evidence="1 2" key="1">
    <citation type="journal article" date="2018" name="BMC Genomics">
        <title>Comparative genome analyses reveal sequence features reflecting distinct modes of host-adaptation between dicot and monocot powdery mildew.</title>
        <authorList>
            <person name="Wu Y."/>
            <person name="Ma X."/>
            <person name="Pan Z."/>
            <person name="Kale S.D."/>
            <person name="Song Y."/>
            <person name="King H."/>
            <person name="Zhang Q."/>
            <person name="Presley C."/>
            <person name="Deng X."/>
            <person name="Wei C.I."/>
            <person name="Xiao S."/>
        </authorList>
    </citation>
    <scope>NUCLEOTIDE SEQUENCE [LARGE SCALE GENOMIC DNA]</scope>
    <source>
        <strain evidence="1">UMSG3</strain>
    </source>
</reference>
<comment type="caution">
    <text evidence="1">The sequence shown here is derived from an EMBL/GenBank/DDBJ whole genome shotgun (WGS) entry which is preliminary data.</text>
</comment>
<keyword evidence="2" id="KW-1185">Reference proteome</keyword>
<organism evidence="1 2">
    <name type="scientific">Golovinomyces cichoracearum</name>
    <dbReference type="NCBI Taxonomy" id="62708"/>
    <lineage>
        <taxon>Eukaryota</taxon>
        <taxon>Fungi</taxon>
        <taxon>Dikarya</taxon>
        <taxon>Ascomycota</taxon>
        <taxon>Pezizomycotina</taxon>
        <taxon>Leotiomycetes</taxon>
        <taxon>Erysiphales</taxon>
        <taxon>Erysiphaceae</taxon>
        <taxon>Golovinomyces</taxon>
    </lineage>
</organism>
<name>A0A420HCQ5_9PEZI</name>